<comment type="caution">
    <text evidence="2">The sequence shown here is derived from an EMBL/GenBank/DDBJ whole genome shotgun (WGS) entry which is preliminary data.</text>
</comment>
<accession>A0AAJ0AZ79</accession>
<proteinExistence type="predicted"/>
<feature type="signal peptide" evidence="1">
    <location>
        <begin position="1"/>
        <end position="24"/>
    </location>
</feature>
<keyword evidence="1" id="KW-0732">Signal</keyword>
<dbReference type="EMBL" id="JAHMHR010000002">
    <property type="protein sequence ID" value="KAK1700526.1"/>
    <property type="molecule type" value="Genomic_DNA"/>
</dbReference>
<evidence type="ECO:0008006" key="4">
    <source>
        <dbReference type="Google" id="ProtNLM"/>
    </source>
</evidence>
<evidence type="ECO:0000256" key="1">
    <source>
        <dbReference type="SAM" id="SignalP"/>
    </source>
</evidence>
<sequence length="94" mass="11023">MLSCELLLGCRWPVLRHWISLVWAIGCRWQSNFAASNDYCYYSIFGCRNMTLVDLMRTASAGLWRCFSKPLPSTWRLWTRAALTRYLSTYGTTR</sequence>
<dbReference type="RefSeq" id="XP_060436283.1">
    <property type="nucleotide sequence ID" value="XM_060573498.1"/>
</dbReference>
<keyword evidence="3" id="KW-1185">Reference proteome</keyword>
<evidence type="ECO:0000313" key="2">
    <source>
        <dbReference type="EMBL" id="KAK1700526.1"/>
    </source>
</evidence>
<name>A0AAJ0AZ79_9PEZI</name>
<organism evidence="2 3">
    <name type="scientific">Colletotrichum godetiae</name>
    <dbReference type="NCBI Taxonomy" id="1209918"/>
    <lineage>
        <taxon>Eukaryota</taxon>
        <taxon>Fungi</taxon>
        <taxon>Dikarya</taxon>
        <taxon>Ascomycota</taxon>
        <taxon>Pezizomycotina</taxon>
        <taxon>Sordariomycetes</taxon>
        <taxon>Hypocreomycetidae</taxon>
        <taxon>Glomerellales</taxon>
        <taxon>Glomerellaceae</taxon>
        <taxon>Colletotrichum</taxon>
        <taxon>Colletotrichum acutatum species complex</taxon>
    </lineage>
</organism>
<evidence type="ECO:0000313" key="3">
    <source>
        <dbReference type="Proteomes" id="UP001224890"/>
    </source>
</evidence>
<dbReference type="Proteomes" id="UP001224890">
    <property type="component" value="Unassembled WGS sequence"/>
</dbReference>
<protein>
    <recommendedName>
        <fullName evidence="4">Secreted protein</fullName>
    </recommendedName>
</protein>
<gene>
    <name evidence="2" type="ORF">BDP55DRAFT_643273</name>
</gene>
<reference evidence="2" key="1">
    <citation type="submission" date="2021-06" db="EMBL/GenBank/DDBJ databases">
        <title>Comparative genomics, transcriptomics and evolutionary studies reveal genomic signatures of adaptation to plant cell wall in hemibiotrophic fungi.</title>
        <authorList>
            <consortium name="DOE Joint Genome Institute"/>
            <person name="Baroncelli R."/>
            <person name="Diaz J.F."/>
            <person name="Benocci T."/>
            <person name="Peng M."/>
            <person name="Battaglia E."/>
            <person name="Haridas S."/>
            <person name="Andreopoulos W."/>
            <person name="Labutti K."/>
            <person name="Pangilinan J."/>
            <person name="Floch G.L."/>
            <person name="Makela M.R."/>
            <person name="Henrissat B."/>
            <person name="Grigoriev I.V."/>
            <person name="Crouch J.A."/>
            <person name="De Vries R.P."/>
            <person name="Sukno S.A."/>
            <person name="Thon M.R."/>
        </authorList>
    </citation>
    <scope>NUCLEOTIDE SEQUENCE</scope>
    <source>
        <strain evidence="2">CBS 193.32</strain>
    </source>
</reference>
<dbReference type="AlphaFoldDB" id="A0AAJ0AZ79"/>
<dbReference type="GeneID" id="85458024"/>
<feature type="chain" id="PRO_5042556688" description="Secreted protein" evidence="1">
    <location>
        <begin position="25"/>
        <end position="94"/>
    </location>
</feature>